<dbReference type="InterPro" id="IPR045153">
    <property type="entry name" value="Est1/Ebs1-like"/>
</dbReference>
<dbReference type="PANTHER" id="PTHR15696:SF36">
    <property type="entry name" value="NONSENSE-MEDIATED MRNA DECAY FACTOR"/>
    <property type="match status" value="1"/>
</dbReference>
<evidence type="ECO:0000259" key="3">
    <source>
        <dbReference type="Pfam" id="PF10374"/>
    </source>
</evidence>
<dbReference type="AlphaFoldDB" id="A0AA38LQL5"/>
<feature type="domain" description="DNA/RNA-binding" evidence="2">
    <location>
        <begin position="299"/>
        <end position="610"/>
    </location>
</feature>
<evidence type="ECO:0000256" key="1">
    <source>
        <dbReference type="SAM" id="MobiDB-lite"/>
    </source>
</evidence>
<sequence length="989" mass="105900">MYSPQAARTGRDDYALNGSFPDMMKGRPDTLTGRNNESSRTPRARKPATAAASAQPAAQGVGRNARNGNGNGQKTAADLDRDARAGFEAMRDLLKNQPPWSRDVELYRQKTRNLHQTLLFNHPLHPLAQSLDPMWIRTTYSLIVSFRDHVARGEGALSASTGSGNRRAQQNSPAEQELRKVLTRFRQALASEEGFYRQLVVRLVRFFGMEEMCQSALAGVGLSLSGGKMEDGEGGNGKSSPDLSQEEKKDKIALVYKALVCLGDIERYKEQYSDGYRRIKAGGSRQRKGDEVEEQFGRAKAYYDVARALTPEDGSAFNQLAVISTYLNDDFSTIYNYVRALAIKVPFKGISDILDRYLKKAFERWLERKQETEAAVPTVGLEEFTREVGVVVAVTFRQNGFSQYGALKSSIIPGLSTLLCSRSLPSETIVRLTVVTIGLHWHTRSLASVIPGPNDHTTTSPSRTQQAEDTALDFLLCTFIVLLTISASEIEEVMKAPGWSNPADSAIAEDDEDESGSPLHASISAALRRILPSLRIISKWAKLHLDYLSRIPPSGSPTPTSLDVSVPTFWSAYYRLIEDLARVFPLGMLPSLEAGLEEDEDMRGFLPIARGLLRSKPSGLAADGEVHPNEEQLMRIADLQVDATLILQAQTSGYTQIPEPEAEMVYSNYVDTDLKGDEDYASVSTETEDDPVNMAMRASLGSSSTPGFDDGDGDDQMGEWDQGYPAGNVQAQTNPQAHAGNPTPTAHDLLQNLVLDNPTATPNPPYANPYAQQPSSAKRNSASFARGALPSPRSAPLPPSGSGSPGLLFGGEGIWSMTREESNSQKGLKRDGMPTSGDSGLSRPQSERPKARIGAEGVKAIWDTQAPGPSASVAASPFGVSDRRVSAGQAGPQAQAPAPMDAAQLFAGISGFGPPGGGAGFGAGMGMGSTWDVGAGGKQVDGQTWAAGQGSGLGQSQGQAQGQGGSGLWGGSGLGQQGQGGYGGYPTWG</sequence>
<reference evidence="4" key="1">
    <citation type="journal article" date="2022" name="G3 (Bethesda)">
        <title>High quality genome of the basidiomycete yeast Dioszegia hungarica PDD-24b-2 isolated from cloud water.</title>
        <authorList>
            <person name="Jarrige D."/>
            <person name="Haridas S."/>
            <person name="Bleykasten-Grosshans C."/>
            <person name="Joly M."/>
            <person name="Nadalig T."/>
            <person name="Sancelme M."/>
            <person name="Vuilleumier S."/>
            <person name="Grigoriev I.V."/>
            <person name="Amato P."/>
            <person name="Bringel F."/>
        </authorList>
    </citation>
    <scope>NUCLEOTIDE SEQUENCE</scope>
    <source>
        <strain evidence="4">PDD-24b-2</strain>
    </source>
</reference>
<feature type="compositionally biased region" description="Low complexity" evidence="1">
    <location>
        <begin position="47"/>
        <end position="68"/>
    </location>
</feature>
<evidence type="ECO:0000259" key="2">
    <source>
        <dbReference type="Pfam" id="PF10373"/>
    </source>
</evidence>
<dbReference type="EMBL" id="JAKWFO010000015">
    <property type="protein sequence ID" value="KAI9632100.1"/>
    <property type="molecule type" value="Genomic_DNA"/>
</dbReference>
<dbReference type="Pfam" id="PF10373">
    <property type="entry name" value="EST1_DNA_bind"/>
    <property type="match status" value="1"/>
</dbReference>
<feature type="compositionally biased region" description="Basic and acidic residues" evidence="1">
    <location>
        <begin position="818"/>
        <end position="832"/>
    </location>
</feature>
<feature type="region of interest" description="Disordered" evidence="1">
    <location>
        <begin position="680"/>
        <end position="852"/>
    </location>
</feature>
<name>A0AA38LQL5_9TREE</name>
<feature type="compositionally biased region" description="Polar residues" evidence="1">
    <location>
        <begin position="158"/>
        <end position="174"/>
    </location>
</feature>
<dbReference type="InterPro" id="IPR011990">
    <property type="entry name" value="TPR-like_helical_dom_sf"/>
</dbReference>
<dbReference type="SUPFAM" id="SSF48452">
    <property type="entry name" value="TPR-like"/>
    <property type="match status" value="1"/>
</dbReference>
<evidence type="ECO:0000313" key="5">
    <source>
        <dbReference type="Proteomes" id="UP001164286"/>
    </source>
</evidence>
<feature type="region of interest" description="Disordered" evidence="1">
    <location>
        <begin position="156"/>
        <end position="175"/>
    </location>
</feature>
<feature type="domain" description="Telomerase activating protein Est1-like N-terminal" evidence="3">
    <location>
        <begin position="131"/>
        <end position="273"/>
    </location>
</feature>
<feature type="compositionally biased region" description="Gly residues" evidence="1">
    <location>
        <begin position="949"/>
        <end position="989"/>
    </location>
</feature>
<dbReference type="InterPro" id="IPR019458">
    <property type="entry name" value="Est1-like_N"/>
</dbReference>
<accession>A0AA38LQL5</accession>
<dbReference type="PANTHER" id="PTHR15696">
    <property type="entry name" value="SMG-7 SUPPRESSOR WITH MORPHOLOGICAL EFFECT ON GENITALIA PROTEIN 7"/>
    <property type="match status" value="1"/>
</dbReference>
<feature type="region of interest" description="Disordered" evidence="1">
    <location>
        <begin position="940"/>
        <end position="989"/>
    </location>
</feature>
<evidence type="ECO:0000313" key="4">
    <source>
        <dbReference type="EMBL" id="KAI9632100.1"/>
    </source>
</evidence>
<dbReference type="GeneID" id="77730697"/>
<comment type="caution">
    <text evidence="4">The sequence shown here is derived from an EMBL/GenBank/DDBJ whole genome shotgun (WGS) entry which is preliminary data.</text>
</comment>
<dbReference type="RefSeq" id="XP_052941877.1">
    <property type="nucleotide sequence ID" value="XM_053091492.1"/>
</dbReference>
<dbReference type="InterPro" id="IPR018834">
    <property type="entry name" value="DNA/RNA-bd_Est1-type"/>
</dbReference>
<dbReference type="Proteomes" id="UP001164286">
    <property type="component" value="Unassembled WGS sequence"/>
</dbReference>
<proteinExistence type="predicted"/>
<organism evidence="4 5">
    <name type="scientific">Dioszegia hungarica</name>
    <dbReference type="NCBI Taxonomy" id="4972"/>
    <lineage>
        <taxon>Eukaryota</taxon>
        <taxon>Fungi</taxon>
        <taxon>Dikarya</taxon>
        <taxon>Basidiomycota</taxon>
        <taxon>Agaricomycotina</taxon>
        <taxon>Tremellomycetes</taxon>
        <taxon>Tremellales</taxon>
        <taxon>Bulleribasidiaceae</taxon>
        <taxon>Dioszegia</taxon>
    </lineage>
</organism>
<dbReference type="Gene3D" id="1.25.40.10">
    <property type="entry name" value="Tetratricopeptide repeat domain"/>
    <property type="match status" value="1"/>
</dbReference>
<feature type="compositionally biased region" description="Acidic residues" evidence="1">
    <location>
        <begin position="709"/>
        <end position="718"/>
    </location>
</feature>
<feature type="region of interest" description="Disordered" evidence="1">
    <location>
        <begin position="1"/>
        <end position="78"/>
    </location>
</feature>
<gene>
    <name evidence="4" type="ORF">MKK02DRAFT_41244</name>
</gene>
<protein>
    <recommendedName>
        <fullName evidence="6">Protein SMG7</fullName>
    </recommendedName>
</protein>
<keyword evidence="5" id="KW-1185">Reference proteome</keyword>
<evidence type="ECO:0008006" key="6">
    <source>
        <dbReference type="Google" id="ProtNLM"/>
    </source>
</evidence>
<dbReference type="Pfam" id="PF10374">
    <property type="entry name" value="EST1"/>
    <property type="match status" value="1"/>
</dbReference>